<reference evidence="1 2" key="1">
    <citation type="journal article" date="2008" name="PLoS Genet.">
        <title>Genomic islands in the pathogenic filamentous fungus Aspergillus fumigatus.</title>
        <authorList>
            <person name="Fedorova N.D."/>
            <person name="Khaldi N."/>
            <person name="Joardar V.S."/>
            <person name="Maiti R."/>
            <person name="Amedeo P."/>
            <person name="Anderson M.J."/>
            <person name="Crabtree J."/>
            <person name="Silva J.C."/>
            <person name="Badger J.H."/>
            <person name="Albarraq A."/>
            <person name="Angiuoli S."/>
            <person name="Bussey H."/>
            <person name="Bowyer P."/>
            <person name="Cotty P.J."/>
            <person name="Dyer P.S."/>
            <person name="Egan A."/>
            <person name="Galens K."/>
            <person name="Fraser-Liggett C.M."/>
            <person name="Haas B.J."/>
            <person name="Inman J.M."/>
            <person name="Kent R."/>
            <person name="Lemieux S."/>
            <person name="Malavazi I."/>
            <person name="Orvis J."/>
            <person name="Roemer T."/>
            <person name="Ronning C.M."/>
            <person name="Sundaram J.P."/>
            <person name="Sutton G."/>
            <person name="Turner G."/>
            <person name="Venter J.C."/>
            <person name="White O.R."/>
            <person name="Whitty B.R."/>
            <person name="Youngman P."/>
            <person name="Wolfe K.H."/>
            <person name="Goldman G.H."/>
            <person name="Wortman J.R."/>
            <person name="Jiang B."/>
            <person name="Denning D.W."/>
            <person name="Nierman W.C."/>
        </authorList>
    </citation>
    <scope>NUCLEOTIDE SEQUENCE [LARGE SCALE GENOMIC DNA]</scope>
    <source>
        <strain evidence="2">ATCC 1007 / CBS 513.65 / DSM 816 / NCTC 3887 / NRRL 1</strain>
    </source>
</reference>
<dbReference type="OMA" id="WATTWHA"/>
<name>A1C5T7_ASPCL</name>
<sequence length="327" mass="36535">MCCTIKTAPPKPATCSTDLSWAYPALRALYNEYPELYHILRRWFRLIPGYCVGPSINSGTFPNGNQVPASALSDLEAEHPIDRQLAVYFLDSTVTGVLPSGDESSLPRIAPELLRAVWLADNDALANEAQVGGPNGIRPNTPNDRFMEAFGSDNYPYPFIGVGRDINGAKGRIMKGNVPCALTRVDTLATTAVTSDSQGDVDTLLQSIRVAFAVFDYLNDPQVSVRFNAVRQQIHLQATYIERDARIPNFAAWWDEWLTDYLATTQERIQNWARDAINRAAEPFVQAHNEHVDLFTYAQVIGALELMLQEVENIRFPPDTSMRYPQP</sequence>
<dbReference type="Proteomes" id="UP000006701">
    <property type="component" value="Unassembled WGS sequence"/>
</dbReference>
<dbReference type="GeneID" id="4708722"/>
<dbReference type="VEuPathDB" id="FungiDB:ACLA_004690"/>
<keyword evidence="2" id="KW-1185">Reference proteome</keyword>
<protein>
    <submittedName>
        <fullName evidence="1">Uncharacterized protein</fullName>
    </submittedName>
</protein>
<evidence type="ECO:0000313" key="1">
    <source>
        <dbReference type="EMBL" id="EAW15055.1"/>
    </source>
</evidence>
<dbReference type="EMBL" id="DS027004">
    <property type="protein sequence ID" value="EAW15055.1"/>
    <property type="molecule type" value="Genomic_DNA"/>
</dbReference>
<dbReference type="RefSeq" id="XP_001276481.1">
    <property type="nucleotide sequence ID" value="XM_001276480.1"/>
</dbReference>
<proteinExistence type="predicted"/>
<gene>
    <name evidence="1" type="ORF">ACLA_004690</name>
</gene>
<accession>A1C5T7</accession>
<evidence type="ECO:0000313" key="2">
    <source>
        <dbReference type="Proteomes" id="UP000006701"/>
    </source>
</evidence>
<dbReference type="HOGENOM" id="CLU_849860_0_0_1"/>
<organism evidence="1 2">
    <name type="scientific">Aspergillus clavatus (strain ATCC 1007 / CBS 513.65 / DSM 816 / NCTC 3887 / NRRL 1 / QM 1276 / 107)</name>
    <dbReference type="NCBI Taxonomy" id="344612"/>
    <lineage>
        <taxon>Eukaryota</taxon>
        <taxon>Fungi</taxon>
        <taxon>Dikarya</taxon>
        <taxon>Ascomycota</taxon>
        <taxon>Pezizomycotina</taxon>
        <taxon>Eurotiomycetes</taxon>
        <taxon>Eurotiomycetidae</taxon>
        <taxon>Eurotiales</taxon>
        <taxon>Aspergillaceae</taxon>
        <taxon>Aspergillus</taxon>
        <taxon>Aspergillus subgen. Fumigati</taxon>
    </lineage>
</organism>
<dbReference type="AlphaFoldDB" id="A1C5T7"/>
<dbReference type="OrthoDB" id="73875at2759"/>
<dbReference type="KEGG" id="act:ACLA_004690"/>